<dbReference type="GO" id="GO:0006351">
    <property type="term" value="P:DNA-templated transcription"/>
    <property type="evidence" value="ECO:0007669"/>
    <property type="project" value="InterPro"/>
</dbReference>
<comment type="function">
    <text evidence="14">Cytoplasmic and mitochondrial threonylcarbamoyl-AMP synthase required for the formation of a threonylcarbamoyl group on adenosine at position 37 (t(6)A37) in tRNAs that read codons beginning with adenine. Catalyzes the conversion of L-threonine, HCO(3)(-)/CO(2) and ATP to give threonylcarbamoyl-AMP (TC-AMP) as the acyladenylate intermediate, with the release of diphosphate. Participates in t(6)A37 formation in cytoplasmic and mitochondrial tRNAs. May regulate the activity of some transporters.</text>
</comment>
<evidence type="ECO:0000259" key="16">
    <source>
        <dbReference type="PROSITE" id="PS51163"/>
    </source>
</evidence>
<evidence type="ECO:0000256" key="14">
    <source>
        <dbReference type="ARBA" id="ARBA00058524"/>
    </source>
</evidence>
<dbReference type="AlphaFoldDB" id="A0A3L8DI04"/>
<evidence type="ECO:0000256" key="3">
    <source>
        <dbReference type="ARBA" id="ARBA00004496"/>
    </source>
</evidence>
<name>A0A3L8DI04_OOCBI</name>
<organism evidence="17 18">
    <name type="scientific">Ooceraea biroi</name>
    <name type="common">Clonal raider ant</name>
    <name type="synonym">Cerapachys biroi</name>
    <dbReference type="NCBI Taxonomy" id="2015173"/>
    <lineage>
        <taxon>Eukaryota</taxon>
        <taxon>Metazoa</taxon>
        <taxon>Ecdysozoa</taxon>
        <taxon>Arthropoda</taxon>
        <taxon>Hexapoda</taxon>
        <taxon>Insecta</taxon>
        <taxon>Pterygota</taxon>
        <taxon>Neoptera</taxon>
        <taxon>Endopterygota</taxon>
        <taxon>Hymenoptera</taxon>
        <taxon>Apocrita</taxon>
        <taxon>Aculeata</taxon>
        <taxon>Formicoidea</taxon>
        <taxon>Formicidae</taxon>
        <taxon>Dorylinae</taxon>
        <taxon>Ooceraea</taxon>
    </lineage>
</organism>
<comment type="subcellular location">
    <subcellularLocation>
        <location evidence="2">Cell membrane</location>
        <topology evidence="2">Peripheral membrane protein</topology>
    </subcellularLocation>
    <subcellularLocation>
        <location evidence="3">Cytoplasm</location>
    </subcellularLocation>
    <subcellularLocation>
        <location evidence="1">Mitochondrion</location>
    </subcellularLocation>
</comment>
<evidence type="ECO:0000256" key="6">
    <source>
        <dbReference type="ARBA" id="ARBA00015492"/>
    </source>
</evidence>
<evidence type="ECO:0000313" key="18">
    <source>
        <dbReference type="Proteomes" id="UP000279307"/>
    </source>
</evidence>
<dbReference type="InterPro" id="IPR006070">
    <property type="entry name" value="Sua5-like_dom"/>
</dbReference>
<dbReference type="InterPro" id="IPR050156">
    <property type="entry name" value="TC-AMP_synthase_SUA5"/>
</dbReference>
<dbReference type="OrthoDB" id="3648309at2759"/>
<dbReference type="EC" id="2.7.7.87" evidence="5"/>
<evidence type="ECO:0000256" key="2">
    <source>
        <dbReference type="ARBA" id="ARBA00004202"/>
    </source>
</evidence>
<evidence type="ECO:0000256" key="8">
    <source>
        <dbReference type="ARBA" id="ARBA00022490"/>
    </source>
</evidence>
<dbReference type="SUPFAM" id="SSF55821">
    <property type="entry name" value="YrdC/RibB"/>
    <property type="match status" value="1"/>
</dbReference>
<dbReference type="GO" id="GO:0003725">
    <property type="term" value="F:double-stranded RNA binding"/>
    <property type="evidence" value="ECO:0007669"/>
    <property type="project" value="InterPro"/>
</dbReference>
<dbReference type="FunFam" id="3.90.870.10:FF:000007">
    <property type="entry name" value="YrdC N6-threonylcarbamoyltransferase domain containing"/>
    <property type="match status" value="1"/>
</dbReference>
<evidence type="ECO:0000313" key="17">
    <source>
        <dbReference type="EMBL" id="RLU20070.1"/>
    </source>
</evidence>
<protein>
    <recommendedName>
        <fullName evidence="6">Threonylcarbamoyl-AMP synthase</fullName>
        <ecNumber evidence="5">2.7.7.87</ecNumber>
    </recommendedName>
</protein>
<dbReference type="GO" id="GO:0005739">
    <property type="term" value="C:mitochondrion"/>
    <property type="evidence" value="ECO:0007669"/>
    <property type="project" value="UniProtKB-SubCell"/>
</dbReference>
<keyword evidence="11" id="KW-0496">Mitochondrion</keyword>
<keyword evidence="7" id="KW-1003">Cell membrane</keyword>
<gene>
    <name evidence="17" type="ORF">DMN91_006676</name>
</gene>
<dbReference type="PANTHER" id="PTHR17490">
    <property type="entry name" value="SUA5"/>
    <property type="match status" value="1"/>
</dbReference>
<dbReference type="GO" id="GO:0006450">
    <property type="term" value="P:regulation of translational fidelity"/>
    <property type="evidence" value="ECO:0007669"/>
    <property type="project" value="TreeGrafter"/>
</dbReference>
<comment type="similarity">
    <text evidence="4">Belongs to the SUA5 family.</text>
</comment>
<proteinExistence type="inferred from homology"/>
<keyword evidence="9" id="KW-0808">Transferase</keyword>
<dbReference type="GO" id="GO:0061710">
    <property type="term" value="F:L-threonylcarbamoyladenylate synthase"/>
    <property type="evidence" value="ECO:0007669"/>
    <property type="project" value="UniProtKB-EC"/>
</dbReference>
<accession>A0A3L8DI04</accession>
<evidence type="ECO:0000256" key="7">
    <source>
        <dbReference type="ARBA" id="ARBA00022475"/>
    </source>
</evidence>
<comment type="subunit">
    <text evidence="15">Interacts with RSC1A1.</text>
</comment>
<evidence type="ECO:0000256" key="1">
    <source>
        <dbReference type="ARBA" id="ARBA00004173"/>
    </source>
</evidence>
<evidence type="ECO:0000256" key="5">
    <source>
        <dbReference type="ARBA" id="ARBA00012584"/>
    </source>
</evidence>
<dbReference type="InterPro" id="IPR001529">
    <property type="entry name" value="Zn_ribbon_RPB9"/>
</dbReference>
<evidence type="ECO:0000256" key="12">
    <source>
        <dbReference type="ARBA" id="ARBA00023136"/>
    </source>
</evidence>
<dbReference type="Pfam" id="PF02150">
    <property type="entry name" value="Zn_ribbon_RPB9"/>
    <property type="match status" value="1"/>
</dbReference>
<dbReference type="NCBIfam" id="TIGR00057">
    <property type="entry name" value="L-threonylcarbamoyladenylate synthase"/>
    <property type="match status" value="1"/>
</dbReference>
<reference evidence="17 18" key="1">
    <citation type="journal article" date="2018" name="Genome Res.">
        <title>The genomic architecture and molecular evolution of ant odorant receptors.</title>
        <authorList>
            <person name="McKenzie S.K."/>
            <person name="Kronauer D.J.C."/>
        </authorList>
    </citation>
    <scope>NUCLEOTIDE SEQUENCE [LARGE SCALE GENOMIC DNA]</scope>
    <source>
        <strain evidence="17">Clonal line C1</strain>
    </source>
</reference>
<dbReference type="PROSITE" id="PS51163">
    <property type="entry name" value="YRDC"/>
    <property type="match status" value="1"/>
</dbReference>
<evidence type="ECO:0000256" key="4">
    <source>
        <dbReference type="ARBA" id="ARBA00007663"/>
    </source>
</evidence>
<evidence type="ECO:0000256" key="13">
    <source>
        <dbReference type="ARBA" id="ARBA00048366"/>
    </source>
</evidence>
<dbReference type="Pfam" id="PF01300">
    <property type="entry name" value="Sua5_yciO_yrdC"/>
    <property type="match status" value="1"/>
</dbReference>
<dbReference type="Proteomes" id="UP000279307">
    <property type="component" value="Chromosome 7"/>
</dbReference>
<dbReference type="InterPro" id="IPR017945">
    <property type="entry name" value="DHBP_synth_RibB-like_a/b_dom"/>
</dbReference>
<dbReference type="GO" id="GO:0005886">
    <property type="term" value="C:plasma membrane"/>
    <property type="evidence" value="ECO:0007669"/>
    <property type="project" value="UniProtKB-SubCell"/>
</dbReference>
<evidence type="ECO:0000256" key="11">
    <source>
        <dbReference type="ARBA" id="ARBA00023128"/>
    </source>
</evidence>
<comment type="caution">
    <text evidence="17">The sequence shown here is derived from an EMBL/GenBank/DDBJ whole genome shotgun (WGS) entry which is preliminary data.</text>
</comment>
<comment type="catalytic activity">
    <reaction evidence="13">
        <text>L-threonine + hydrogencarbonate + ATP = L-threonylcarbamoyladenylate + diphosphate + H2O</text>
        <dbReference type="Rhea" id="RHEA:36407"/>
        <dbReference type="ChEBI" id="CHEBI:15377"/>
        <dbReference type="ChEBI" id="CHEBI:17544"/>
        <dbReference type="ChEBI" id="CHEBI:30616"/>
        <dbReference type="ChEBI" id="CHEBI:33019"/>
        <dbReference type="ChEBI" id="CHEBI:57926"/>
        <dbReference type="ChEBI" id="CHEBI:73682"/>
        <dbReference type="EC" id="2.7.7.87"/>
    </reaction>
</comment>
<feature type="domain" description="YrdC-like" evidence="16">
    <location>
        <begin position="139"/>
        <end position="329"/>
    </location>
</feature>
<evidence type="ECO:0000256" key="9">
    <source>
        <dbReference type="ARBA" id="ARBA00022679"/>
    </source>
</evidence>
<evidence type="ECO:0000256" key="10">
    <source>
        <dbReference type="ARBA" id="ARBA00022946"/>
    </source>
</evidence>
<dbReference type="GO" id="GO:0000049">
    <property type="term" value="F:tRNA binding"/>
    <property type="evidence" value="ECO:0007669"/>
    <property type="project" value="TreeGrafter"/>
</dbReference>
<keyword evidence="12" id="KW-0472">Membrane</keyword>
<keyword evidence="10" id="KW-0809">Transit peptide</keyword>
<evidence type="ECO:0000256" key="15">
    <source>
        <dbReference type="ARBA" id="ARBA00063146"/>
    </source>
</evidence>
<dbReference type="Gene3D" id="3.90.870.10">
    <property type="entry name" value="DHBP synthase"/>
    <property type="match status" value="1"/>
</dbReference>
<dbReference type="EMBL" id="QOIP01000007">
    <property type="protein sequence ID" value="RLU20070.1"/>
    <property type="molecule type" value="Genomic_DNA"/>
</dbReference>
<sequence length="348" mass="39648">MVLWFCTCCGNLLKFVQHPEGNRFACPTCPYIYKIKKPIRRRTYFEGPARETVIVDTESKWMGVDSTDERCPKCSHPRAFFRQGFSQFVQPFEHFWSFIQGRTIMKPSEMGPMRVKMNKARNELKLIDKEEKHWFCGGDRSVAMAAELLQQGKVIAIPTDTVYGLACSASNYRAIQRMYEIKRRDENKPLAICLSNVKEIGTWGIVDDIPPRIFTNLLPGPYTMCLRRTAALNSALNPGVETVGIRVPNSNFVRSVAKLVGPLALTSANVSSQPSSFHPDEFKELWPELDGIFYQSRNNRKEIEERRVGSTVVDLSRPGYYRIVRHGIGKDLLVSCLKTIGLNNIEDE</sequence>
<dbReference type="SMART" id="SM00661">
    <property type="entry name" value="RPOL9"/>
    <property type="match status" value="1"/>
</dbReference>
<keyword evidence="8" id="KW-0963">Cytoplasm</keyword>
<dbReference type="PANTHER" id="PTHR17490:SF10">
    <property type="entry name" value="THREONYLCARBAMOYL-AMP SYNTHASE"/>
    <property type="match status" value="1"/>
</dbReference>